<keyword evidence="1" id="KW-0812">Transmembrane</keyword>
<dbReference type="KEGG" id="alp:LPB137_13750"/>
<keyword evidence="3" id="KW-1185">Reference proteome</keyword>
<name>A0A1P8KQP6_9BACT</name>
<dbReference type="RefSeq" id="WP_076089042.1">
    <property type="nucleotide sequence ID" value="NZ_CP019070.1"/>
</dbReference>
<gene>
    <name evidence="2" type="ORF">LPB137_13750</name>
</gene>
<organism evidence="2 3">
    <name type="scientific">Poseidonibacter parvus</name>
    <dbReference type="NCBI Taxonomy" id="1850254"/>
    <lineage>
        <taxon>Bacteria</taxon>
        <taxon>Pseudomonadati</taxon>
        <taxon>Campylobacterota</taxon>
        <taxon>Epsilonproteobacteria</taxon>
        <taxon>Campylobacterales</taxon>
        <taxon>Arcobacteraceae</taxon>
        <taxon>Poseidonibacter</taxon>
    </lineage>
</organism>
<evidence type="ECO:0000256" key="1">
    <source>
        <dbReference type="SAM" id="Phobius"/>
    </source>
</evidence>
<dbReference type="AlphaFoldDB" id="A0A1P8KQP6"/>
<keyword evidence="1" id="KW-0472">Membrane</keyword>
<dbReference type="OrthoDB" id="5365783at2"/>
<feature type="transmembrane region" description="Helical" evidence="1">
    <location>
        <begin position="6"/>
        <end position="27"/>
    </location>
</feature>
<dbReference type="EMBL" id="CP019070">
    <property type="protein sequence ID" value="APW66848.1"/>
    <property type="molecule type" value="Genomic_DNA"/>
</dbReference>
<feature type="transmembrane region" description="Helical" evidence="1">
    <location>
        <begin position="73"/>
        <end position="91"/>
    </location>
</feature>
<dbReference type="STRING" id="1850254.LPB137_13750"/>
<proteinExistence type="predicted"/>
<keyword evidence="1" id="KW-1133">Transmembrane helix</keyword>
<reference evidence="2 3" key="1">
    <citation type="submission" date="2017-01" db="EMBL/GenBank/DDBJ databases">
        <title>Genome sequencing of Arcobacter sp. LPB0137.</title>
        <authorList>
            <person name="Lee G.-W."/>
            <person name="Yi H."/>
        </authorList>
    </citation>
    <scope>NUCLEOTIDE SEQUENCE [LARGE SCALE GENOMIC DNA]</scope>
    <source>
        <strain evidence="2 3">LPB0137</strain>
    </source>
</reference>
<evidence type="ECO:0000313" key="3">
    <source>
        <dbReference type="Proteomes" id="UP000186074"/>
    </source>
</evidence>
<dbReference type="Proteomes" id="UP000186074">
    <property type="component" value="Chromosome"/>
</dbReference>
<evidence type="ECO:0000313" key="2">
    <source>
        <dbReference type="EMBL" id="APW66848.1"/>
    </source>
</evidence>
<protein>
    <submittedName>
        <fullName evidence="2">Uncharacterized protein</fullName>
    </submittedName>
</protein>
<accession>A0A1P8KQP6</accession>
<sequence length="132" mass="15475">MLNQIPLQLISNFASIVLLGILLYRYFQYKKNMDVIEGLVKLKDSNELSEQDKEFIDTNENEYKLQIIKAEGLIKLSKPFFILIVGVIFIFFPFQDAVIHLNVVVVAFIFMQVDKTHKNNIYKLLFDLKKED</sequence>